<dbReference type="Pfam" id="PF01266">
    <property type="entry name" value="DAO"/>
    <property type="match status" value="1"/>
</dbReference>
<gene>
    <name evidence="3" type="ORF">ACFSM5_01935</name>
</gene>
<dbReference type="RefSeq" id="WP_379874544.1">
    <property type="nucleotide sequence ID" value="NZ_JBHUIP010000003.1"/>
</dbReference>
<keyword evidence="1 3" id="KW-0560">Oxidoreductase</keyword>
<proteinExistence type="predicted"/>
<dbReference type="PANTHER" id="PTHR13847">
    <property type="entry name" value="SARCOSINE DEHYDROGENASE-RELATED"/>
    <property type="match status" value="1"/>
</dbReference>
<accession>A0ABW5DKH9</accession>
<evidence type="ECO:0000313" key="3">
    <source>
        <dbReference type="EMBL" id="MFD2261628.1"/>
    </source>
</evidence>
<dbReference type="Proteomes" id="UP001597295">
    <property type="component" value="Unassembled WGS sequence"/>
</dbReference>
<evidence type="ECO:0000259" key="2">
    <source>
        <dbReference type="Pfam" id="PF01266"/>
    </source>
</evidence>
<organism evidence="3 4">
    <name type="scientific">Lacibacterium aquatile</name>
    <dbReference type="NCBI Taxonomy" id="1168082"/>
    <lineage>
        <taxon>Bacteria</taxon>
        <taxon>Pseudomonadati</taxon>
        <taxon>Pseudomonadota</taxon>
        <taxon>Alphaproteobacteria</taxon>
        <taxon>Rhodospirillales</taxon>
        <taxon>Rhodospirillaceae</taxon>
    </lineage>
</organism>
<dbReference type="InterPro" id="IPR006076">
    <property type="entry name" value="FAD-dep_OxRdtase"/>
</dbReference>
<dbReference type="InterPro" id="IPR036188">
    <property type="entry name" value="FAD/NAD-bd_sf"/>
</dbReference>
<sequence>MSDPATVDVVILGAGMAGASLAYHLAGRRSVVILEQELAPGFHSTGRSAAIFTETYGPAVIRALTRGSRAFLTTPPTGFADHALIGPRGALAIALPEKRATLDAFFEMGKAHGAVERFGVAETLSMVPVIKPEYADGAVYEPGALDMDVNGLHQGYLKGAKAGGVELRCEAAPRAIRKVGDLWELELASGILRTRVLVNAAGAWGDKVAELAGIATVGLIPKRRTALLFDPPDDVKSANWPLVDEIDQEFYFKPDAGRIFGSPADETPVEPCDVQPDEYDLAVAAYRIEEATTMPIRRLLHKWAGLRSFVADGLPVVGFEAAAPGFFWLVGQGGYGIQTADGMARLSAALILGEAVPGDLIVEGVDPAELTPARFRG</sequence>
<dbReference type="SUPFAM" id="SSF51905">
    <property type="entry name" value="FAD/NAD(P)-binding domain"/>
    <property type="match status" value="1"/>
</dbReference>
<protein>
    <submittedName>
        <fullName evidence="3">NAD(P)/FAD-dependent oxidoreductase</fullName>
        <ecNumber evidence="3">1.-.-.-</ecNumber>
    </submittedName>
</protein>
<dbReference type="EMBL" id="JBHUIP010000003">
    <property type="protein sequence ID" value="MFD2261628.1"/>
    <property type="molecule type" value="Genomic_DNA"/>
</dbReference>
<dbReference type="Gene3D" id="3.50.50.60">
    <property type="entry name" value="FAD/NAD(P)-binding domain"/>
    <property type="match status" value="1"/>
</dbReference>
<evidence type="ECO:0000313" key="4">
    <source>
        <dbReference type="Proteomes" id="UP001597295"/>
    </source>
</evidence>
<feature type="domain" description="FAD dependent oxidoreductase" evidence="2">
    <location>
        <begin position="8"/>
        <end position="350"/>
    </location>
</feature>
<name>A0ABW5DKH9_9PROT</name>
<dbReference type="GO" id="GO:0016491">
    <property type="term" value="F:oxidoreductase activity"/>
    <property type="evidence" value="ECO:0007669"/>
    <property type="project" value="UniProtKB-KW"/>
</dbReference>
<dbReference type="PANTHER" id="PTHR13847:SF287">
    <property type="entry name" value="FAD-DEPENDENT OXIDOREDUCTASE DOMAIN-CONTAINING PROTEIN 1"/>
    <property type="match status" value="1"/>
</dbReference>
<evidence type="ECO:0000256" key="1">
    <source>
        <dbReference type="ARBA" id="ARBA00023002"/>
    </source>
</evidence>
<comment type="caution">
    <text evidence="3">The sequence shown here is derived from an EMBL/GenBank/DDBJ whole genome shotgun (WGS) entry which is preliminary data.</text>
</comment>
<dbReference type="Gene3D" id="3.30.9.10">
    <property type="entry name" value="D-Amino Acid Oxidase, subunit A, domain 2"/>
    <property type="match status" value="1"/>
</dbReference>
<keyword evidence="4" id="KW-1185">Reference proteome</keyword>
<reference evidence="4" key="1">
    <citation type="journal article" date="2019" name="Int. J. Syst. Evol. Microbiol.">
        <title>The Global Catalogue of Microorganisms (GCM) 10K type strain sequencing project: providing services to taxonomists for standard genome sequencing and annotation.</title>
        <authorList>
            <consortium name="The Broad Institute Genomics Platform"/>
            <consortium name="The Broad Institute Genome Sequencing Center for Infectious Disease"/>
            <person name="Wu L."/>
            <person name="Ma J."/>
        </authorList>
    </citation>
    <scope>NUCLEOTIDE SEQUENCE [LARGE SCALE GENOMIC DNA]</scope>
    <source>
        <strain evidence="4">CGMCC 1.19062</strain>
    </source>
</reference>
<dbReference type="EC" id="1.-.-.-" evidence="3"/>